<sequence>MENKTQKLENILKKLNIDGLFLTDMYNLRYFTGFTGTTGAALVTKEKKYFFSDFRYKKQATEQVTKMGFEFVESRTLVASAGEFMKKLGLKNVGFEDNNVSFALYQTIKENFSSELTPVGNELILQRMKKSEKEIEIIKKAIEISDIAFTEVLGIIKEGVSEKEIAAHLEYTQRKWGASDRSFDTIVASGLRSAMPHGVASDKKIQKDEFITMDFGAYYDGYVSDITRTVYYGQNITNRHREVYNTVLAGQLLGIKTIKAGMYTDEVDKTVRDFFESKNLGEYFGHGLGHGIGLEIHELPYLSKSQHLELEENMIVTVEPGLYFDGFGGARIEDDVVVTKNGCEVLNKSQKELIVIE</sequence>
<evidence type="ECO:0000256" key="1">
    <source>
        <dbReference type="ARBA" id="ARBA00022723"/>
    </source>
</evidence>
<dbReference type="InterPro" id="IPR036005">
    <property type="entry name" value="Creatinase/aminopeptidase-like"/>
</dbReference>
<feature type="domain" description="Creatinase N-terminal" evidence="4">
    <location>
        <begin position="6"/>
        <end position="128"/>
    </location>
</feature>
<dbReference type="InterPro" id="IPR000994">
    <property type="entry name" value="Pept_M24"/>
</dbReference>
<feature type="domain" description="Peptidase M24" evidence="3">
    <location>
        <begin position="136"/>
        <end position="340"/>
    </location>
</feature>
<name>A0AB39VE69_9FUSO</name>
<organism evidence="5">
    <name type="scientific">Leptotrichia rugosa</name>
    <dbReference type="NCBI Taxonomy" id="3239302"/>
    <lineage>
        <taxon>Bacteria</taxon>
        <taxon>Fusobacteriati</taxon>
        <taxon>Fusobacteriota</taxon>
        <taxon>Fusobacteriia</taxon>
        <taxon>Fusobacteriales</taxon>
        <taxon>Leptotrichiaceae</taxon>
        <taxon>Leptotrichia</taxon>
    </lineage>
</organism>
<dbReference type="InterPro" id="IPR001714">
    <property type="entry name" value="Pept_M24_MAP"/>
</dbReference>
<dbReference type="KEGG" id="lrug:AB8B22_06870"/>
<dbReference type="SUPFAM" id="SSF55920">
    <property type="entry name" value="Creatinase/aminopeptidase"/>
    <property type="match status" value="1"/>
</dbReference>
<dbReference type="AlphaFoldDB" id="A0AB39VE69"/>
<dbReference type="PRINTS" id="PR00599">
    <property type="entry name" value="MAPEPTIDASE"/>
</dbReference>
<accession>A0AB39VE69</accession>
<proteinExistence type="predicted"/>
<reference evidence="5" key="1">
    <citation type="submission" date="2024-07" db="EMBL/GenBank/DDBJ databases">
        <authorList>
            <person name="Li X.-J."/>
            <person name="Wang X."/>
        </authorList>
    </citation>
    <scope>NUCLEOTIDE SEQUENCE</scope>
    <source>
        <strain evidence="5">HSP-334</strain>
    </source>
</reference>
<dbReference type="PANTHER" id="PTHR46112">
    <property type="entry name" value="AMINOPEPTIDASE"/>
    <property type="match status" value="1"/>
</dbReference>
<dbReference type="RefSeq" id="WP_369710552.1">
    <property type="nucleotide sequence ID" value="NZ_CP165644.1"/>
</dbReference>
<dbReference type="Pfam" id="PF01321">
    <property type="entry name" value="Creatinase_N"/>
    <property type="match status" value="1"/>
</dbReference>
<dbReference type="Gene3D" id="3.90.230.10">
    <property type="entry name" value="Creatinase/methionine aminopeptidase superfamily"/>
    <property type="match status" value="1"/>
</dbReference>
<dbReference type="InterPro" id="IPR050659">
    <property type="entry name" value="Peptidase_M24B"/>
</dbReference>
<protein>
    <submittedName>
        <fullName evidence="5">M24 family metallopeptidase</fullName>
    </submittedName>
</protein>
<evidence type="ECO:0000313" key="5">
    <source>
        <dbReference type="EMBL" id="XDU66146.1"/>
    </source>
</evidence>
<dbReference type="Pfam" id="PF00557">
    <property type="entry name" value="Peptidase_M24"/>
    <property type="match status" value="1"/>
</dbReference>
<dbReference type="InterPro" id="IPR029149">
    <property type="entry name" value="Creatin/AminoP/Spt16_N"/>
</dbReference>
<dbReference type="InterPro" id="IPR001131">
    <property type="entry name" value="Peptidase_M24B_aminopep-P_CS"/>
</dbReference>
<keyword evidence="2" id="KW-0378">Hydrolase</keyword>
<dbReference type="GO" id="GO:0046872">
    <property type="term" value="F:metal ion binding"/>
    <property type="evidence" value="ECO:0007669"/>
    <property type="project" value="UniProtKB-KW"/>
</dbReference>
<evidence type="ECO:0000259" key="4">
    <source>
        <dbReference type="Pfam" id="PF01321"/>
    </source>
</evidence>
<gene>
    <name evidence="5" type="ORF">AB8B22_06870</name>
</gene>
<dbReference type="PANTHER" id="PTHR46112:SF3">
    <property type="entry name" value="AMINOPEPTIDASE YPDF"/>
    <property type="match status" value="1"/>
</dbReference>
<dbReference type="GO" id="GO:0004177">
    <property type="term" value="F:aminopeptidase activity"/>
    <property type="evidence" value="ECO:0007669"/>
    <property type="project" value="UniProtKB-ARBA"/>
</dbReference>
<dbReference type="GO" id="GO:0008235">
    <property type="term" value="F:metalloexopeptidase activity"/>
    <property type="evidence" value="ECO:0007669"/>
    <property type="project" value="UniProtKB-ARBA"/>
</dbReference>
<evidence type="ECO:0000256" key="2">
    <source>
        <dbReference type="ARBA" id="ARBA00022801"/>
    </source>
</evidence>
<dbReference type="InterPro" id="IPR000587">
    <property type="entry name" value="Creatinase_N"/>
</dbReference>
<dbReference type="Gene3D" id="3.40.350.10">
    <property type="entry name" value="Creatinase/prolidase N-terminal domain"/>
    <property type="match status" value="1"/>
</dbReference>
<evidence type="ECO:0000259" key="3">
    <source>
        <dbReference type="Pfam" id="PF00557"/>
    </source>
</evidence>
<dbReference type="EMBL" id="CP165644">
    <property type="protein sequence ID" value="XDU66146.1"/>
    <property type="molecule type" value="Genomic_DNA"/>
</dbReference>
<keyword evidence="1" id="KW-0479">Metal-binding</keyword>
<dbReference type="PROSITE" id="PS00491">
    <property type="entry name" value="PROLINE_PEPTIDASE"/>
    <property type="match status" value="1"/>
</dbReference>
<dbReference type="SUPFAM" id="SSF53092">
    <property type="entry name" value="Creatinase/prolidase N-terminal domain"/>
    <property type="match status" value="1"/>
</dbReference>